<keyword evidence="2" id="KW-0678">Repressor</keyword>
<evidence type="ECO:0000256" key="1">
    <source>
        <dbReference type="ARBA" id="ARBA00004123"/>
    </source>
</evidence>
<evidence type="ECO:0000256" key="7">
    <source>
        <dbReference type="ARBA" id="ARBA00023125"/>
    </source>
</evidence>
<dbReference type="Gene3D" id="1.20.5.340">
    <property type="match status" value="1"/>
</dbReference>
<feature type="DNA-binding region" description="Fork-head" evidence="10">
    <location>
        <begin position="39"/>
        <end position="100"/>
    </location>
</feature>
<evidence type="ECO:0000313" key="14">
    <source>
        <dbReference type="Proteomes" id="UP000424527"/>
    </source>
</evidence>
<dbReference type="Pfam" id="PF16159">
    <property type="entry name" value="FOXP-CC"/>
    <property type="match status" value="1"/>
</dbReference>
<dbReference type="PROSITE" id="PS50039">
    <property type="entry name" value="FORK_HEAD_3"/>
    <property type="match status" value="2"/>
</dbReference>
<evidence type="ECO:0000313" key="13">
    <source>
        <dbReference type="EMBL" id="KAE8296042.1"/>
    </source>
</evidence>
<dbReference type="PANTHER" id="PTHR45796">
    <property type="entry name" value="FORKHEAD BOX P, ISOFORM C"/>
    <property type="match status" value="1"/>
</dbReference>
<dbReference type="Gene3D" id="1.10.10.10">
    <property type="entry name" value="Winged helix-like DNA-binding domain superfamily/Winged helix DNA-binding domain"/>
    <property type="match status" value="2"/>
</dbReference>
<dbReference type="InterPro" id="IPR047412">
    <property type="entry name" value="FH_FOXP1_P2"/>
</dbReference>
<dbReference type="FunFam" id="1.10.10.10:FF:000010">
    <property type="entry name" value="Forkhead box P2 isoform B"/>
    <property type="match status" value="1"/>
</dbReference>
<evidence type="ECO:0000256" key="5">
    <source>
        <dbReference type="ARBA" id="ARBA00022833"/>
    </source>
</evidence>
<feature type="compositionally biased region" description="Polar residues" evidence="11">
    <location>
        <begin position="401"/>
        <end position="413"/>
    </location>
</feature>
<protein>
    <submittedName>
        <fullName evidence="13">Forkhead box protein P4 Fork head-related protein-like A</fullName>
    </submittedName>
</protein>
<evidence type="ECO:0000256" key="3">
    <source>
        <dbReference type="ARBA" id="ARBA00022723"/>
    </source>
</evidence>
<feature type="region of interest" description="Disordered" evidence="11">
    <location>
        <begin position="1"/>
        <end position="35"/>
    </location>
</feature>
<evidence type="ECO:0000256" key="2">
    <source>
        <dbReference type="ARBA" id="ARBA00022491"/>
    </source>
</evidence>
<evidence type="ECO:0000256" key="11">
    <source>
        <dbReference type="SAM" id="MobiDB-lite"/>
    </source>
</evidence>
<keyword evidence="14" id="KW-1185">Reference proteome</keyword>
<dbReference type="PROSITE" id="PS00658">
    <property type="entry name" value="FORK_HEAD_2"/>
    <property type="match status" value="2"/>
</dbReference>
<evidence type="ECO:0000256" key="8">
    <source>
        <dbReference type="ARBA" id="ARBA00023163"/>
    </source>
</evidence>
<organism evidence="13 14">
    <name type="scientific">Larimichthys crocea</name>
    <name type="common">Large yellow croaker</name>
    <name type="synonym">Pseudosciaena crocea</name>
    <dbReference type="NCBI Taxonomy" id="215358"/>
    <lineage>
        <taxon>Eukaryota</taxon>
        <taxon>Metazoa</taxon>
        <taxon>Chordata</taxon>
        <taxon>Craniata</taxon>
        <taxon>Vertebrata</taxon>
        <taxon>Euteleostomi</taxon>
        <taxon>Actinopterygii</taxon>
        <taxon>Neopterygii</taxon>
        <taxon>Teleostei</taxon>
        <taxon>Neoteleostei</taxon>
        <taxon>Acanthomorphata</taxon>
        <taxon>Eupercaria</taxon>
        <taxon>Sciaenidae</taxon>
        <taxon>Larimichthys</taxon>
    </lineage>
</organism>
<dbReference type="InterPro" id="IPR001766">
    <property type="entry name" value="Fork_head_dom"/>
</dbReference>
<keyword evidence="8" id="KW-0804">Transcription</keyword>
<name>A0A6G0IXT6_LARCR</name>
<dbReference type="CDD" id="cd20065">
    <property type="entry name" value="FH_FOXP2"/>
    <property type="match status" value="1"/>
</dbReference>
<dbReference type="Proteomes" id="UP000424527">
    <property type="component" value="Unassembled WGS sequence"/>
</dbReference>
<keyword evidence="9 10" id="KW-0539">Nucleus</keyword>
<comment type="caution">
    <text evidence="13">The sequence shown here is derived from an EMBL/GenBank/DDBJ whole genome shotgun (WGS) entry which is preliminary data.</text>
</comment>
<feature type="compositionally biased region" description="Low complexity" evidence="11">
    <location>
        <begin position="431"/>
        <end position="447"/>
    </location>
</feature>
<keyword evidence="5" id="KW-0862">Zinc</keyword>
<dbReference type="PRINTS" id="PR00053">
    <property type="entry name" value="FORKHEAD"/>
</dbReference>
<dbReference type="EMBL" id="REGW02000005">
    <property type="protein sequence ID" value="KAE8296042.1"/>
    <property type="molecule type" value="Genomic_DNA"/>
</dbReference>
<accession>A0A6G0IXT6</accession>
<dbReference type="GO" id="GO:0008270">
    <property type="term" value="F:zinc ion binding"/>
    <property type="evidence" value="ECO:0007669"/>
    <property type="project" value="UniProtKB-KW"/>
</dbReference>
<dbReference type="GO" id="GO:0000978">
    <property type="term" value="F:RNA polymerase II cis-regulatory region sequence-specific DNA binding"/>
    <property type="evidence" value="ECO:0007669"/>
    <property type="project" value="TreeGrafter"/>
</dbReference>
<feature type="region of interest" description="Disordered" evidence="11">
    <location>
        <begin position="401"/>
        <end position="471"/>
    </location>
</feature>
<keyword evidence="7 10" id="KW-0238">DNA-binding</keyword>
<dbReference type="PANTHER" id="PTHR45796:SF4">
    <property type="entry name" value="FORKHEAD BOX P, ISOFORM C"/>
    <property type="match status" value="1"/>
</dbReference>
<proteinExistence type="predicted"/>
<reference evidence="13 14" key="1">
    <citation type="submission" date="2019-07" db="EMBL/GenBank/DDBJ databases">
        <title>Chromosome genome assembly for large yellow croaker.</title>
        <authorList>
            <person name="Xiao S."/>
        </authorList>
    </citation>
    <scope>NUCLEOTIDE SEQUENCE [LARGE SCALE GENOMIC DNA]</scope>
    <source>
        <strain evidence="13">JMULYC20181020</strain>
        <tissue evidence="13">Muscle</tissue>
    </source>
</reference>
<feature type="compositionally biased region" description="Basic and acidic residues" evidence="11">
    <location>
        <begin position="277"/>
        <end position="287"/>
    </location>
</feature>
<dbReference type="Pfam" id="PF00250">
    <property type="entry name" value="Forkhead"/>
    <property type="match status" value="2"/>
</dbReference>
<feature type="domain" description="Fork-head" evidence="12">
    <location>
        <begin position="39"/>
        <end position="100"/>
    </location>
</feature>
<keyword evidence="3" id="KW-0479">Metal-binding</keyword>
<sequence length="684" mass="75856">MAATVTDAVRTCESTLTNPDNTMSSSDNASSEDTQLLSKPSSSYIALIAKVILASPSQKLNLASIYRAMEEKFPYLKSRGPGWRNSVRHNLSVNDCFVKVDTPSVLSHPHSKLHDLETSTPAWLCSEFPLFIFFNGPTAARQTPASILLSHTDNGTGERVANGDSCSGVSGENWQSLRHKQVFLAMMAPQQMQHLLSTNQLQALIHQKQQALVLQQLPAQQLVFQQLLQLQQQQQQQQQQQLLRLQRPVLSSPALSPGGLSPAEMQQIWKELTNGATEDKSTSKDSPAHNNVSAKVTGRRGADHQTSSPRGAECAAKADRTAVHTLYSHGVCNWPGCESVCENFSQFIKHMGSEHTLDDRSTAQCRVQMQVVQQLELQLCKERERLQAMMAHLHLPSLEAQSTSVPASLQPQQPDAAADPRGPQLSSVANSLPSLSPSDSAQASPQPVLRVSSPSHGCDEESPTQTSCAGAMRRRHHPLVYSLSTENEYELYKNTDIRPPFTYATLIRQAIMETSDMQLTLNEIYNWFTRTFAYFRRNAATWKNAVRHNLSLHKCFVRVENVKGAVWTVDEVEYQRRRSQKITGGPSLMKNVSSSLDFRAVLNTSLQTALAEASLPGFKERVSRKHPGSQIQDDRATNSQQNLSAQSVFLKDEALNLSDQESLMPTVKPADVTEADQEHLFDIE</sequence>
<dbReference type="AlphaFoldDB" id="A0A6G0IXT6"/>
<keyword evidence="4" id="KW-0863">Zinc-finger</keyword>
<comment type="subcellular location">
    <subcellularLocation>
        <location evidence="1 10">Nucleus</location>
    </subcellularLocation>
</comment>
<dbReference type="GO" id="GO:0005634">
    <property type="term" value="C:nucleus"/>
    <property type="evidence" value="ECO:0007669"/>
    <property type="project" value="UniProtKB-SubCell"/>
</dbReference>
<evidence type="ECO:0000259" key="12">
    <source>
        <dbReference type="PROSITE" id="PS50039"/>
    </source>
</evidence>
<dbReference type="InterPro" id="IPR030456">
    <property type="entry name" value="TF_fork_head_CS_2"/>
</dbReference>
<dbReference type="InterPro" id="IPR050998">
    <property type="entry name" value="FOXP"/>
</dbReference>
<dbReference type="SMART" id="SM00339">
    <property type="entry name" value="FH"/>
    <property type="match status" value="2"/>
</dbReference>
<keyword evidence="6" id="KW-0805">Transcription regulation</keyword>
<dbReference type="SUPFAM" id="SSF46785">
    <property type="entry name" value="Winged helix' DNA-binding domain"/>
    <property type="match status" value="2"/>
</dbReference>
<feature type="domain" description="Fork-head" evidence="12">
    <location>
        <begin position="498"/>
        <end position="571"/>
    </location>
</feature>
<gene>
    <name evidence="13" type="ORF">D5F01_LYC04792</name>
</gene>
<dbReference type="InterPro" id="IPR036390">
    <property type="entry name" value="WH_DNA-bd_sf"/>
</dbReference>
<evidence type="ECO:0000256" key="6">
    <source>
        <dbReference type="ARBA" id="ARBA00023015"/>
    </source>
</evidence>
<dbReference type="InterPro" id="IPR036388">
    <property type="entry name" value="WH-like_DNA-bd_sf"/>
</dbReference>
<feature type="region of interest" description="Disordered" evidence="11">
    <location>
        <begin position="276"/>
        <end position="313"/>
    </location>
</feature>
<dbReference type="GO" id="GO:0001227">
    <property type="term" value="F:DNA-binding transcription repressor activity, RNA polymerase II-specific"/>
    <property type="evidence" value="ECO:0007669"/>
    <property type="project" value="TreeGrafter"/>
</dbReference>
<evidence type="ECO:0000256" key="9">
    <source>
        <dbReference type="ARBA" id="ARBA00023242"/>
    </source>
</evidence>
<feature type="compositionally biased region" description="Polar residues" evidence="11">
    <location>
        <begin position="12"/>
        <end position="35"/>
    </location>
</feature>
<evidence type="ECO:0000256" key="10">
    <source>
        <dbReference type="PROSITE-ProRule" id="PRU00089"/>
    </source>
</evidence>
<evidence type="ECO:0000256" key="4">
    <source>
        <dbReference type="ARBA" id="ARBA00022771"/>
    </source>
</evidence>
<dbReference type="FunFam" id="1.20.5.340:FF:000005">
    <property type="entry name" value="Forkhead box P1, isoform CRA_f"/>
    <property type="match status" value="1"/>
</dbReference>
<dbReference type="InterPro" id="IPR032354">
    <property type="entry name" value="FOXP-CC"/>
</dbReference>
<feature type="DNA-binding region" description="Fork-head" evidence="10">
    <location>
        <begin position="498"/>
        <end position="571"/>
    </location>
</feature>